<dbReference type="Proteomes" id="UP000095283">
    <property type="component" value="Unplaced"/>
</dbReference>
<sequence>MYLYLNEHRSLQRSKISCGNLSSYLPPYILPLDRIHAMGSLFYEHRVLAIQFTSVVDAPSIEMLYRSTIHCFECSAPLVFGFQLLRTLEVLAYLTTLALGQEII</sequence>
<evidence type="ECO:0000313" key="1">
    <source>
        <dbReference type="Proteomes" id="UP000095283"/>
    </source>
</evidence>
<protein>
    <submittedName>
        <fullName evidence="2">Ovule protein</fullName>
    </submittedName>
</protein>
<dbReference type="WBParaSite" id="Hba_05230">
    <property type="protein sequence ID" value="Hba_05230"/>
    <property type="gene ID" value="Hba_05230"/>
</dbReference>
<name>A0A1I7WJN0_HETBA</name>
<keyword evidence="1" id="KW-1185">Reference proteome</keyword>
<dbReference type="AlphaFoldDB" id="A0A1I7WJN0"/>
<proteinExistence type="predicted"/>
<accession>A0A1I7WJN0</accession>
<organism evidence="1 2">
    <name type="scientific">Heterorhabditis bacteriophora</name>
    <name type="common">Entomopathogenic nematode worm</name>
    <dbReference type="NCBI Taxonomy" id="37862"/>
    <lineage>
        <taxon>Eukaryota</taxon>
        <taxon>Metazoa</taxon>
        <taxon>Ecdysozoa</taxon>
        <taxon>Nematoda</taxon>
        <taxon>Chromadorea</taxon>
        <taxon>Rhabditida</taxon>
        <taxon>Rhabditina</taxon>
        <taxon>Rhabditomorpha</taxon>
        <taxon>Strongyloidea</taxon>
        <taxon>Heterorhabditidae</taxon>
        <taxon>Heterorhabditis</taxon>
    </lineage>
</organism>
<evidence type="ECO:0000313" key="2">
    <source>
        <dbReference type="WBParaSite" id="Hba_05230"/>
    </source>
</evidence>
<reference evidence="2" key="1">
    <citation type="submission" date="2016-11" db="UniProtKB">
        <authorList>
            <consortium name="WormBaseParasite"/>
        </authorList>
    </citation>
    <scope>IDENTIFICATION</scope>
</reference>